<reference evidence="3 4" key="1">
    <citation type="submission" date="2021-01" db="EMBL/GenBank/DDBJ databases">
        <title>Whole genome shotgun sequence of Catellatospora citrea NBRC 14495.</title>
        <authorList>
            <person name="Komaki H."/>
            <person name="Tamura T."/>
        </authorList>
    </citation>
    <scope>NUCLEOTIDE SEQUENCE [LARGE SCALE GENOMIC DNA]</scope>
    <source>
        <strain evidence="3 4">NBRC 14495</strain>
    </source>
</reference>
<evidence type="ECO:0008006" key="5">
    <source>
        <dbReference type="Google" id="ProtNLM"/>
    </source>
</evidence>
<protein>
    <recommendedName>
        <fullName evidence="5">YD repeat-containing protein</fullName>
    </recommendedName>
</protein>
<dbReference type="PROSITE" id="PS00018">
    <property type="entry name" value="EF_HAND_1"/>
    <property type="match status" value="1"/>
</dbReference>
<accession>A0A8J3KCJ1</accession>
<dbReference type="AlphaFoldDB" id="A0A8J3KCJ1"/>
<dbReference type="Proteomes" id="UP000659904">
    <property type="component" value="Unassembled WGS sequence"/>
</dbReference>
<evidence type="ECO:0000313" key="3">
    <source>
        <dbReference type="EMBL" id="GIF96548.1"/>
    </source>
</evidence>
<name>A0A8J3KCJ1_9ACTN</name>
<dbReference type="RefSeq" id="WP_147433009.1">
    <property type="nucleotide sequence ID" value="NZ_BONH01000005.1"/>
</dbReference>
<keyword evidence="2" id="KW-0732">Signal</keyword>
<dbReference type="InterPro" id="IPR018247">
    <property type="entry name" value="EF_Hand_1_Ca_BS"/>
</dbReference>
<organism evidence="3 4">
    <name type="scientific">Catellatospora citrea</name>
    <dbReference type="NCBI Taxonomy" id="53366"/>
    <lineage>
        <taxon>Bacteria</taxon>
        <taxon>Bacillati</taxon>
        <taxon>Actinomycetota</taxon>
        <taxon>Actinomycetes</taxon>
        <taxon>Micromonosporales</taxon>
        <taxon>Micromonosporaceae</taxon>
        <taxon>Catellatospora</taxon>
    </lineage>
</organism>
<comment type="caution">
    <text evidence="3">The sequence shown here is derived from an EMBL/GenBank/DDBJ whole genome shotgun (WGS) entry which is preliminary data.</text>
</comment>
<feature type="chain" id="PRO_5035214788" description="YD repeat-containing protein" evidence="2">
    <location>
        <begin position="39"/>
        <end position="477"/>
    </location>
</feature>
<feature type="compositionally biased region" description="Polar residues" evidence="1">
    <location>
        <begin position="231"/>
        <end position="253"/>
    </location>
</feature>
<sequence length="477" mass="49642">MNAHPLPHRPGTPTLRRISLMIGAGVLVAATLSAPAAAQEEPPTRHRAVVRLCDPTGCYVAWSVVDSDRDGVCDADELMAGSDPYDPNSRPLLTPVLDLAVEHKLPSFENGLGIFIAMPTEIVKAREEAGQDPLGAFPLGGRKDAMTRLGLTMGDVKTAGLDLDRDGFTVGLGTTSIGGEPAGRRTHGMDASLVSAGSSPVYSFGSEHGGVKNSKVIDGGTGTHVDFNDGSGRTVTQDPDSGDVTTTRTNTDGSAGPKTVTQHRESSEGGTTTHESKSTTTDPVTGDVTNVTYVKTEDSRGGGTTTTTKSTEFVRDADGNQIGTVTTTVVAYVSADGEYGSTTTVVEACTSGGSCEEVASDYEDSDTPDDEEYVNPDADTTIVTYDVVEQKLKLRGAAINVVRGWTAPGYDNEPTNPDSPGLIALIDSDLVDTFLLAEPVRTTKAQPETYPGLPSPILAAPGGPGSGEDCSFRVCEG</sequence>
<keyword evidence="4" id="KW-1185">Reference proteome</keyword>
<gene>
    <name evidence="3" type="ORF">Cci01nite_16420</name>
</gene>
<feature type="region of interest" description="Disordered" evidence="1">
    <location>
        <begin position="211"/>
        <end position="287"/>
    </location>
</feature>
<feature type="signal peptide" evidence="2">
    <location>
        <begin position="1"/>
        <end position="38"/>
    </location>
</feature>
<proteinExistence type="predicted"/>
<feature type="compositionally biased region" description="Low complexity" evidence="1">
    <location>
        <begin position="268"/>
        <end position="281"/>
    </location>
</feature>
<feature type="region of interest" description="Disordered" evidence="1">
    <location>
        <begin position="445"/>
        <end position="470"/>
    </location>
</feature>
<evidence type="ECO:0000256" key="1">
    <source>
        <dbReference type="SAM" id="MobiDB-lite"/>
    </source>
</evidence>
<dbReference type="EMBL" id="BONH01000005">
    <property type="protein sequence ID" value="GIF96548.1"/>
    <property type="molecule type" value="Genomic_DNA"/>
</dbReference>
<evidence type="ECO:0000313" key="4">
    <source>
        <dbReference type="Proteomes" id="UP000659904"/>
    </source>
</evidence>
<evidence type="ECO:0000256" key="2">
    <source>
        <dbReference type="SAM" id="SignalP"/>
    </source>
</evidence>